<dbReference type="PANTHER" id="PTHR33525:SF3">
    <property type="entry name" value="RIBONUCLEASE Y"/>
    <property type="match status" value="1"/>
</dbReference>
<keyword evidence="3" id="KW-1185">Reference proteome</keyword>
<accession>A0A0C5VH37</accession>
<dbReference type="KEGG" id="gsn:YC6258_01503"/>
<protein>
    <submittedName>
        <fullName evidence="2">Putative signal transduction protein</fullName>
    </submittedName>
</protein>
<sequence length="473" mass="53039">MNKPLRGLKSWVKHISQMELPSLSNILQELNRITDDHQSSVQELADVILKDASMTAQVLRVANSVQFNPGGQTIHTISKAIVQIGFNEIKAISTTVLIIDTLLTHSHNDNFLLDTIARSFHAAIQAKNIAYNLSPEKREEIFIAALLYHLGEMAFLACHLPQVDEYIQQVNDNPQEKAAICLDILGVGFGSITKALCKEWDLGPLVIQALERPEHPTRSVAAVLMGEAISQTVNKGWQSREMRRLVSQVSRFTGQNDIKTEDLIVAGADEASAVAKSYGAEKICHLLPSGSQLRDIQPESTESATQLQLKFLHELTDLTLERADINRVFLTVIQGLNRGVLIKRCAVALFDMQREYLEARYFAGHNTQLWKEQFRMPVMDSDYAKDVFSIALIQYQPIWMGQDQSLEKLRYQALRKILPDGDCFVAPITYRNRNIGVIYGDGNGDRLTSTQFNDFCLFAKQTNLGLSILIKDG</sequence>
<dbReference type="OrthoDB" id="9791419at2"/>
<dbReference type="RefSeq" id="WP_044616305.1">
    <property type="nucleotide sequence ID" value="NZ_CP007142.1"/>
</dbReference>
<dbReference type="STRING" id="1445510.YC6258_01503"/>
<dbReference type="InterPro" id="IPR029016">
    <property type="entry name" value="GAF-like_dom_sf"/>
</dbReference>
<dbReference type="Proteomes" id="UP000032266">
    <property type="component" value="Chromosome"/>
</dbReference>
<dbReference type="Pfam" id="PF08668">
    <property type="entry name" value="HDOD"/>
    <property type="match status" value="1"/>
</dbReference>
<dbReference type="PANTHER" id="PTHR33525">
    <property type="match status" value="1"/>
</dbReference>
<dbReference type="AlphaFoldDB" id="A0A0C5VH37"/>
<organism evidence="2 3">
    <name type="scientific">Gynuella sunshinyii YC6258</name>
    <dbReference type="NCBI Taxonomy" id="1445510"/>
    <lineage>
        <taxon>Bacteria</taxon>
        <taxon>Pseudomonadati</taxon>
        <taxon>Pseudomonadota</taxon>
        <taxon>Gammaproteobacteria</taxon>
        <taxon>Oceanospirillales</taxon>
        <taxon>Saccharospirillaceae</taxon>
        <taxon>Gynuella</taxon>
    </lineage>
</organism>
<evidence type="ECO:0000313" key="3">
    <source>
        <dbReference type="Proteomes" id="UP000032266"/>
    </source>
</evidence>
<dbReference type="PROSITE" id="PS51833">
    <property type="entry name" value="HDOD"/>
    <property type="match status" value="1"/>
</dbReference>
<dbReference type="Gene3D" id="3.30.450.40">
    <property type="match status" value="1"/>
</dbReference>
<feature type="domain" description="HDOD" evidence="1">
    <location>
        <begin position="20"/>
        <end position="216"/>
    </location>
</feature>
<gene>
    <name evidence="2" type="ORF">YC6258_01503</name>
</gene>
<dbReference type="InterPro" id="IPR052340">
    <property type="entry name" value="RNase_Y/CdgJ"/>
</dbReference>
<dbReference type="Gene3D" id="1.10.3210.10">
    <property type="entry name" value="Hypothetical protein af1432"/>
    <property type="match status" value="1"/>
</dbReference>
<dbReference type="SUPFAM" id="SSF55781">
    <property type="entry name" value="GAF domain-like"/>
    <property type="match status" value="1"/>
</dbReference>
<dbReference type="HOGENOM" id="CLU_018569_1_0_6"/>
<dbReference type="EMBL" id="CP007142">
    <property type="protein sequence ID" value="AJQ93551.1"/>
    <property type="molecule type" value="Genomic_DNA"/>
</dbReference>
<dbReference type="SUPFAM" id="SSF109604">
    <property type="entry name" value="HD-domain/PDEase-like"/>
    <property type="match status" value="1"/>
</dbReference>
<name>A0A0C5VH37_9GAMM</name>
<reference evidence="2 3" key="1">
    <citation type="submission" date="2014-01" db="EMBL/GenBank/DDBJ databases">
        <title>Full genme sequencing of cellulolytic bacterium Gynuella sunshinyii YC6258T gen. nov., sp. nov.</title>
        <authorList>
            <person name="Khan H."/>
            <person name="Chung E.J."/>
            <person name="Chung Y.R."/>
        </authorList>
    </citation>
    <scope>NUCLEOTIDE SEQUENCE [LARGE SCALE GENOMIC DNA]</scope>
    <source>
        <strain evidence="2 3">YC6258</strain>
    </source>
</reference>
<evidence type="ECO:0000313" key="2">
    <source>
        <dbReference type="EMBL" id="AJQ93551.1"/>
    </source>
</evidence>
<evidence type="ECO:0000259" key="1">
    <source>
        <dbReference type="PROSITE" id="PS51833"/>
    </source>
</evidence>
<dbReference type="InterPro" id="IPR013976">
    <property type="entry name" value="HDOD"/>
</dbReference>
<proteinExistence type="predicted"/>